<protein>
    <recommendedName>
        <fullName evidence="2">CCHC-type domain-containing protein</fullName>
    </recommendedName>
</protein>
<dbReference type="Gene3D" id="4.10.60.10">
    <property type="entry name" value="Zinc finger, CCHC-type"/>
    <property type="match status" value="1"/>
</dbReference>
<reference evidence="3" key="1">
    <citation type="submission" date="2020-06" db="EMBL/GenBank/DDBJ databases">
        <authorList>
            <person name="Li T."/>
            <person name="Hu X."/>
            <person name="Zhang T."/>
            <person name="Song X."/>
            <person name="Zhang H."/>
            <person name="Dai N."/>
            <person name="Sheng W."/>
            <person name="Hou X."/>
            <person name="Wei L."/>
        </authorList>
    </citation>
    <scope>NUCLEOTIDE SEQUENCE</scope>
    <source>
        <strain evidence="3">G01</strain>
        <tissue evidence="3">Leaf</tissue>
    </source>
</reference>
<feature type="domain" description="CCHC-type" evidence="2">
    <location>
        <begin position="27"/>
        <end position="41"/>
    </location>
</feature>
<keyword evidence="1" id="KW-0862">Zinc</keyword>
<dbReference type="Pfam" id="PF00098">
    <property type="entry name" value="zf-CCHC"/>
    <property type="match status" value="1"/>
</dbReference>
<comment type="caution">
    <text evidence="3">The sequence shown here is derived from an EMBL/GenBank/DDBJ whole genome shotgun (WGS) entry which is preliminary data.</text>
</comment>
<reference evidence="3" key="2">
    <citation type="journal article" date="2024" name="Plant">
        <title>Genomic evolution and insights into agronomic trait innovations of Sesamum species.</title>
        <authorList>
            <person name="Miao H."/>
            <person name="Wang L."/>
            <person name="Qu L."/>
            <person name="Liu H."/>
            <person name="Sun Y."/>
            <person name="Le M."/>
            <person name="Wang Q."/>
            <person name="Wei S."/>
            <person name="Zheng Y."/>
            <person name="Lin W."/>
            <person name="Duan Y."/>
            <person name="Cao H."/>
            <person name="Xiong S."/>
            <person name="Wang X."/>
            <person name="Wei L."/>
            <person name="Li C."/>
            <person name="Ma Q."/>
            <person name="Ju M."/>
            <person name="Zhao R."/>
            <person name="Li G."/>
            <person name="Mu C."/>
            <person name="Tian Q."/>
            <person name="Mei H."/>
            <person name="Zhang T."/>
            <person name="Gao T."/>
            <person name="Zhang H."/>
        </authorList>
    </citation>
    <scope>NUCLEOTIDE SEQUENCE</scope>
    <source>
        <strain evidence="3">G01</strain>
    </source>
</reference>
<dbReference type="AlphaFoldDB" id="A0AAW2MII2"/>
<accession>A0AAW2MII2</accession>
<evidence type="ECO:0000256" key="1">
    <source>
        <dbReference type="PROSITE-ProRule" id="PRU00047"/>
    </source>
</evidence>
<dbReference type="GO" id="GO:0008270">
    <property type="term" value="F:zinc ion binding"/>
    <property type="evidence" value="ECO:0007669"/>
    <property type="project" value="UniProtKB-KW"/>
</dbReference>
<keyword evidence="1" id="KW-0479">Metal-binding</keyword>
<dbReference type="SMART" id="SM00343">
    <property type="entry name" value="ZnF_C2HC"/>
    <property type="match status" value="1"/>
</dbReference>
<dbReference type="EMBL" id="JACGWK010000010">
    <property type="protein sequence ID" value="KAL0330648.1"/>
    <property type="molecule type" value="Genomic_DNA"/>
</dbReference>
<name>A0AAW2MII2_9LAMI</name>
<evidence type="ECO:0000313" key="3">
    <source>
        <dbReference type="EMBL" id="KAL0330648.1"/>
    </source>
</evidence>
<proteinExistence type="predicted"/>
<gene>
    <name evidence="3" type="ORF">Sangu_1610300</name>
</gene>
<evidence type="ECO:0000259" key="2">
    <source>
        <dbReference type="PROSITE" id="PS50158"/>
    </source>
</evidence>
<keyword evidence="1" id="KW-0863">Zinc-finger</keyword>
<dbReference type="GO" id="GO:0003676">
    <property type="term" value="F:nucleic acid binding"/>
    <property type="evidence" value="ECO:0007669"/>
    <property type="project" value="InterPro"/>
</dbReference>
<dbReference type="PROSITE" id="PS50158">
    <property type="entry name" value="ZF_CCHC"/>
    <property type="match status" value="1"/>
</dbReference>
<organism evidence="3">
    <name type="scientific">Sesamum angustifolium</name>
    <dbReference type="NCBI Taxonomy" id="2727405"/>
    <lineage>
        <taxon>Eukaryota</taxon>
        <taxon>Viridiplantae</taxon>
        <taxon>Streptophyta</taxon>
        <taxon>Embryophyta</taxon>
        <taxon>Tracheophyta</taxon>
        <taxon>Spermatophyta</taxon>
        <taxon>Magnoliopsida</taxon>
        <taxon>eudicotyledons</taxon>
        <taxon>Gunneridae</taxon>
        <taxon>Pentapetalae</taxon>
        <taxon>asterids</taxon>
        <taxon>lamiids</taxon>
        <taxon>Lamiales</taxon>
        <taxon>Pedaliaceae</taxon>
        <taxon>Sesamum</taxon>
    </lineage>
</organism>
<sequence>MEQSRFGIGQGFAEFMQKIFMQGLRNCYTCGSPDHLMRDCPISNQNPVFQPGNGAFHGGMPGYAPPYWNASSLPPFRPYANMYNNPAMMPFNASMVPVSPFAVPSYIPSMCSRLPGSG</sequence>
<dbReference type="InterPro" id="IPR001878">
    <property type="entry name" value="Znf_CCHC"/>
</dbReference>